<dbReference type="PRINTS" id="PR00035">
    <property type="entry name" value="HTHGNTR"/>
</dbReference>
<evidence type="ECO:0000259" key="4">
    <source>
        <dbReference type="PROSITE" id="PS50949"/>
    </source>
</evidence>
<keyword evidence="6" id="KW-1185">Reference proteome</keyword>
<dbReference type="PANTHER" id="PTHR43537">
    <property type="entry name" value="TRANSCRIPTIONAL REGULATOR, GNTR FAMILY"/>
    <property type="match status" value="1"/>
</dbReference>
<reference evidence="5 6" key="1">
    <citation type="submission" date="2023-07" db="EMBL/GenBank/DDBJ databases">
        <title>Genomic Encyclopedia of Type Strains, Phase IV (KMG-IV): sequencing the most valuable type-strain genomes for metagenomic binning, comparative biology and taxonomic classification.</title>
        <authorList>
            <person name="Goeker M."/>
        </authorList>
    </citation>
    <scope>NUCLEOTIDE SEQUENCE [LARGE SCALE GENOMIC DNA]</scope>
    <source>
        <strain evidence="5 6">B1-1</strain>
    </source>
</reference>
<dbReference type="InterPro" id="IPR008920">
    <property type="entry name" value="TF_FadR/GntR_C"/>
</dbReference>
<name>A0ABU0M402_9HYPH</name>
<dbReference type="InterPro" id="IPR000524">
    <property type="entry name" value="Tscrpt_reg_HTH_GntR"/>
</dbReference>
<evidence type="ECO:0000313" key="6">
    <source>
        <dbReference type="Proteomes" id="UP001223743"/>
    </source>
</evidence>
<dbReference type="InterPro" id="IPR011711">
    <property type="entry name" value="GntR_C"/>
</dbReference>
<dbReference type="EMBL" id="JAUSWJ010000001">
    <property type="protein sequence ID" value="MDQ0515679.1"/>
    <property type="molecule type" value="Genomic_DNA"/>
</dbReference>
<dbReference type="InterPro" id="IPR036388">
    <property type="entry name" value="WH-like_DNA-bd_sf"/>
</dbReference>
<evidence type="ECO:0000256" key="3">
    <source>
        <dbReference type="ARBA" id="ARBA00023163"/>
    </source>
</evidence>
<evidence type="ECO:0000313" key="5">
    <source>
        <dbReference type="EMBL" id="MDQ0515679.1"/>
    </source>
</evidence>
<protein>
    <submittedName>
        <fullName evidence="5">DNA-binding GntR family transcriptional regulator</fullName>
    </submittedName>
</protein>
<proteinExistence type="predicted"/>
<dbReference type="PROSITE" id="PS50949">
    <property type="entry name" value="HTH_GNTR"/>
    <property type="match status" value="1"/>
</dbReference>
<dbReference type="SMART" id="SM00345">
    <property type="entry name" value="HTH_GNTR"/>
    <property type="match status" value="1"/>
</dbReference>
<dbReference type="SUPFAM" id="SSF48008">
    <property type="entry name" value="GntR ligand-binding domain-like"/>
    <property type="match status" value="1"/>
</dbReference>
<dbReference type="Gene3D" id="1.20.120.530">
    <property type="entry name" value="GntR ligand-binding domain-like"/>
    <property type="match status" value="1"/>
</dbReference>
<keyword evidence="2 5" id="KW-0238">DNA-binding</keyword>
<organism evidence="5 6">
    <name type="scientific">Kaistia geumhonensis</name>
    <dbReference type="NCBI Taxonomy" id="410839"/>
    <lineage>
        <taxon>Bacteria</taxon>
        <taxon>Pseudomonadati</taxon>
        <taxon>Pseudomonadota</taxon>
        <taxon>Alphaproteobacteria</taxon>
        <taxon>Hyphomicrobiales</taxon>
        <taxon>Kaistiaceae</taxon>
        <taxon>Kaistia</taxon>
    </lineage>
</organism>
<gene>
    <name evidence="5" type="ORF">QO015_001292</name>
</gene>
<dbReference type="CDD" id="cd07377">
    <property type="entry name" value="WHTH_GntR"/>
    <property type="match status" value="1"/>
</dbReference>
<dbReference type="Pfam" id="PF07729">
    <property type="entry name" value="FCD"/>
    <property type="match status" value="1"/>
</dbReference>
<dbReference type="GO" id="GO:0003677">
    <property type="term" value="F:DNA binding"/>
    <property type="evidence" value="ECO:0007669"/>
    <property type="project" value="UniProtKB-KW"/>
</dbReference>
<comment type="caution">
    <text evidence="5">The sequence shown here is derived from an EMBL/GenBank/DDBJ whole genome shotgun (WGS) entry which is preliminary data.</text>
</comment>
<dbReference type="PANTHER" id="PTHR43537:SF45">
    <property type="entry name" value="GNTR FAMILY REGULATORY PROTEIN"/>
    <property type="match status" value="1"/>
</dbReference>
<dbReference type="InterPro" id="IPR036390">
    <property type="entry name" value="WH_DNA-bd_sf"/>
</dbReference>
<dbReference type="SMART" id="SM00895">
    <property type="entry name" value="FCD"/>
    <property type="match status" value="1"/>
</dbReference>
<dbReference type="Gene3D" id="1.10.10.10">
    <property type="entry name" value="Winged helix-like DNA-binding domain superfamily/Winged helix DNA-binding domain"/>
    <property type="match status" value="1"/>
</dbReference>
<dbReference type="Proteomes" id="UP001223743">
    <property type="component" value="Unassembled WGS sequence"/>
</dbReference>
<accession>A0ABU0M402</accession>
<keyword evidence="3" id="KW-0804">Transcription</keyword>
<dbReference type="SUPFAM" id="SSF46785">
    <property type="entry name" value="Winged helix' DNA-binding domain"/>
    <property type="match status" value="1"/>
</dbReference>
<evidence type="ECO:0000256" key="1">
    <source>
        <dbReference type="ARBA" id="ARBA00023015"/>
    </source>
</evidence>
<dbReference type="Pfam" id="PF00392">
    <property type="entry name" value="GntR"/>
    <property type="match status" value="1"/>
</dbReference>
<feature type="domain" description="HTH gntR-type" evidence="4">
    <location>
        <begin position="20"/>
        <end position="87"/>
    </location>
</feature>
<dbReference type="RefSeq" id="WP_266280692.1">
    <property type="nucleotide sequence ID" value="NZ_JAPKNF010000001.1"/>
</dbReference>
<evidence type="ECO:0000256" key="2">
    <source>
        <dbReference type="ARBA" id="ARBA00023125"/>
    </source>
</evidence>
<sequence length="250" mass="27030">MTPIDSQPADGEDLAVPAQVALTEQVVQKLINAIVGGTLKPGDRLIETKLAARLGVSRGPLREALKILAGQGLVQTSMGRGTRVAQLTAEEVENMSLLRALLEGLAARQFVAAATPESLAGIRKIYEDMVSAAESGDETAYRDLDSKFHEAVVIGSGNRFLLSSWRSLRTLLYAYLAKSALYHDEPADVARRHGAFLKVLESGDPGEAEALFRSVILLKAYQNINKPIPSSTMSYITRDVRKDGAIIKLD</sequence>
<keyword evidence="1" id="KW-0805">Transcription regulation</keyword>